<keyword evidence="3" id="KW-1185">Reference proteome</keyword>
<dbReference type="Proteomes" id="UP000770661">
    <property type="component" value="Unassembled WGS sequence"/>
</dbReference>
<reference evidence="2" key="1">
    <citation type="submission" date="2020-07" db="EMBL/GenBank/DDBJ databases">
        <title>The High-quality genome of the commercially important snow crab, Chionoecetes opilio.</title>
        <authorList>
            <person name="Jeong J.-H."/>
            <person name="Ryu S."/>
        </authorList>
    </citation>
    <scope>NUCLEOTIDE SEQUENCE</scope>
    <source>
        <strain evidence="2">MADBK_172401_WGS</strain>
        <tissue evidence="2">Digestive gland</tissue>
    </source>
</reference>
<name>A0A8J8WFA8_CHIOP</name>
<gene>
    <name evidence="2" type="ORF">GWK47_026284</name>
</gene>
<accession>A0A8J8WFA8</accession>
<evidence type="ECO:0000313" key="2">
    <source>
        <dbReference type="EMBL" id="KAG0697579.1"/>
    </source>
</evidence>
<feature type="region of interest" description="Disordered" evidence="1">
    <location>
        <begin position="63"/>
        <end position="138"/>
    </location>
</feature>
<organism evidence="2 3">
    <name type="scientific">Chionoecetes opilio</name>
    <name type="common">Atlantic snow crab</name>
    <name type="synonym">Cancer opilio</name>
    <dbReference type="NCBI Taxonomy" id="41210"/>
    <lineage>
        <taxon>Eukaryota</taxon>
        <taxon>Metazoa</taxon>
        <taxon>Ecdysozoa</taxon>
        <taxon>Arthropoda</taxon>
        <taxon>Crustacea</taxon>
        <taxon>Multicrustacea</taxon>
        <taxon>Malacostraca</taxon>
        <taxon>Eumalacostraca</taxon>
        <taxon>Eucarida</taxon>
        <taxon>Decapoda</taxon>
        <taxon>Pleocyemata</taxon>
        <taxon>Brachyura</taxon>
        <taxon>Eubrachyura</taxon>
        <taxon>Majoidea</taxon>
        <taxon>Majidae</taxon>
        <taxon>Chionoecetes</taxon>
    </lineage>
</organism>
<feature type="compositionally biased region" description="Polar residues" evidence="1">
    <location>
        <begin position="72"/>
        <end position="97"/>
    </location>
</feature>
<evidence type="ECO:0000256" key="1">
    <source>
        <dbReference type="SAM" id="MobiDB-lite"/>
    </source>
</evidence>
<protein>
    <submittedName>
        <fullName evidence="2">Uncharacterized protein</fullName>
    </submittedName>
</protein>
<comment type="caution">
    <text evidence="2">The sequence shown here is derived from an EMBL/GenBank/DDBJ whole genome shotgun (WGS) entry which is preliminary data.</text>
</comment>
<proteinExistence type="predicted"/>
<dbReference type="AlphaFoldDB" id="A0A8J8WFA8"/>
<dbReference type="EMBL" id="JACEEZ010025775">
    <property type="protein sequence ID" value="KAG0697579.1"/>
    <property type="molecule type" value="Genomic_DNA"/>
</dbReference>
<sequence>MGRRSLTVGATLKFWNGIGVWRPLEDRSSAQNCGKKTAEKIVELRNQEILRLVLQGGKKLLPSPLAIGRTASPPSSQGKMTPSSFLGSRQAQFSTGKNVAGSGLEGWTKGASGTRSSLLFPRPQGFEHGHGARGLHWD</sequence>
<evidence type="ECO:0000313" key="3">
    <source>
        <dbReference type="Proteomes" id="UP000770661"/>
    </source>
</evidence>
<feature type="compositionally biased region" description="Basic and acidic residues" evidence="1">
    <location>
        <begin position="125"/>
        <end position="138"/>
    </location>
</feature>